<dbReference type="SUPFAM" id="SSF47954">
    <property type="entry name" value="Cyclin-like"/>
    <property type="match status" value="1"/>
</dbReference>
<dbReference type="GO" id="GO:0006357">
    <property type="term" value="P:regulation of transcription by RNA polymerase II"/>
    <property type="evidence" value="ECO:0007669"/>
    <property type="project" value="InterPro"/>
</dbReference>
<dbReference type="InterPro" id="IPR043198">
    <property type="entry name" value="Cyclin/Ssn8"/>
</dbReference>
<proteinExistence type="predicted"/>
<dbReference type="InterPro" id="IPR036915">
    <property type="entry name" value="Cyclin-like_sf"/>
</dbReference>
<evidence type="ECO:0000313" key="3">
    <source>
        <dbReference type="EMBL" id="OXG18422.1"/>
    </source>
</evidence>
<reference evidence="3 4" key="1">
    <citation type="submission" date="2017-06" db="EMBL/GenBank/DDBJ databases">
        <title>Global population genomics of the pathogenic fungus Cryptococcus neoformans var. grubii.</title>
        <authorList>
            <person name="Cuomo C."/>
            <person name="Litvintseva A."/>
            <person name="Chen Y."/>
            <person name="Young S."/>
            <person name="Zeng Q."/>
            <person name="Chapman S."/>
            <person name="Gujja S."/>
            <person name="Saif S."/>
            <person name="Birren B."/>
        </authorList>
    </citation>
    <scope>NUCLEOTIDE SEQUENCE [LARGE SCALE GENOMIC DNA]</scope>
    <source>
        <strain evidence="3 4">Tu259-1</strain>
    </source>
</reference>
<dbReference type="PANTHER" id="PTHR10026">
    <property type="entry name" value="CYCLIN"/>
    <property type="match status" value="1"/>
</dbReference>
<name>A0A854Q9F0_CRYNE</name>
<dbReference type="Proteomes" id="UP000199727">
    <property type="component" value="Unassembled WGS sequence"/>
</dbReference>
<evidence type="ECO:0000256" key="1">
    <source>
        <dbReference type="SAM" id="MobiDB-lite"/>
    </source>
</evidence>
<protein>
    <recommendedName>
        <fullName evidence="2">Cyclin N-terminal domain-containing protein</fullName>
    </recommendedName>
</protein>
<dbReference type="EMBL" id="AMKT01000056">
    <property type="protein sequence ID" value="OXG18422.1"/>
    <property type="molecule type" value="Genomic_DNA"/>
</dbReference>
<organism evidence="3 4">
    <name type="scientific">Cryptococcus neoformans Tu259-1</name>
    <dbReference type="NCBI Taxonomy" id="1230072"/>
    <lineage>
        <taxon>Eukaryota</taxon>
        <taxon>Fungi</taxon>
        <taxon>Dikarya</taxon>
        <taxon>Basidiomycota</taxon>
        <taxon>Agaricomycotina</taxon>
        <taxon>Tremellomycetes</taxon>
        <taxon>Tremellales</taxon>
        <taxon>Cryptococcaceae</taxon>
        <taxon>Cryptococcus</taxon>
        <taxon>Cryptococcus neoformans species complex</taxon>
    </lineage>
</organism>
<dbReference type="GO" id="GO:0016538">
    <property type="term" value="F:cyclin-dependent protein serine/threonine kinase regulator activity"/>
    <property type="evidence" value="ECO:0007669"/>
    <property type="project" value="InterPro"/>
</dbReference>
<feature type="compositionally biased region" description="Polar residues" evidence="1">
    <location>
        <begin position="379"/>
        <end position="392"/>
    </location>
</feature>
<gene>
    <name evidence="3" type="ORF">C361_04546</name>
</gene>
<dbReference type="InterPro" id="IPR006671">
    <property type="entry name" value="Cyclin_N"/>
</dbReference>
<dbReference type="OrthoDB" id="25002at2759"/>
<evidence type="ECO:0000313" key="4">
    <source>
        <dbReference type="Proteomes" id="UP000199727"/>
    </source>
</evidence>
<dbReference type="Pfam" id="PF00134">
    <property type="entry name" value="Cyclin_N"/>
    <property type="match status" value="1"/>
</dbReference>
<feature type="domain" description="Cyclin N-terminal" evidence="2">
    <location>
        <begin position="70"/>
        <end position="173"/>
    </location>
</feature>
<comment type="caution">
    <text evidence="3">The sequence shown here is derived from an EMBL/GenBank/DDBJ whole genome shotgun (WGS) entry which is preliminary data.</text>
</comment>
<feature type="region of interest" description="Disordered" evidence="1">
    <location>
        <begin position="350"/>
        <end position="392"/>
    </location>
</feature>
<dbReference type="AlphaFoldDB" id="A0A854Q9F0"/>
<dbReference type="Gene3D" id="1.10.472.10">
    <property type="entry name" value="Cyclin-like"/>
    <property type="match status" value="1"/>
</dbReference>
<sequence length="392" mass="44672">MRPLRPEEEQWIFSKHALENTPSRSHGVSLEQELERRKSTVMQMRSLLARAIHVRDHPDPKLKPTSTPYRNVILLAATFVHRFYMRRSLEDFKESLMAATLLWMASKLEENQLKVRHLVNVCLDKYEQSKPSYWRIQWRPMENGQDPSDGYRFWEKRIVVGEQLALEALCFDLFVEQPWVIIRRAIDGLDAQITKLEDAEEKERANVGGVNGANGKRRGPKVTEELIMSLAWPISSEASLSPLSILYPSPIIAFTFLAIIISLIEQTPPSRGISAASEIADRFELDIRFTVDGPEGEDLKTVKDCLASFTEYVKMGLIDRNLVRYLTPEPRSIDEIKPFKRSFTLATSNESSNTFAEVAETSDTRSSRSSAQAEESQVKTENPTQLTPGESQ</sequence>
<evidence type="ECO:0000259" key="2">
    <source>
        <dbReference type="Pfam" id="PF00134"/>
    </source>
</evidence>
<accession>A0A854Q9F0</accession>